<gene>
    <name evidence="8" type="ORF">OHC33_008092</name>
</gene>
<comment type="similarity">
    <text evidence="1">Belongs to the GST superfamily. Kappa family.</text>
</comment>
<dbReference type="SUPFAM" id="SSF52833">
    <property type="entry name" value="Thioredoxin-like"/>
    <property type="match status" value="1"/>
</dbReference>
<evidence type="ECO:0000256" key="5">
    <source>
        <dbReference type="ARBA" id="ARBA00073833"/>
    </source>
</evidence>
<organism evidence="8 9">
    <name type="scientific">Knufia fluminis</name>
    <dbReference type="NCBI Taxonomy" id="191047"/>
    <lineage>
        <taxon>Eukaryota</taxon>
        <taxon>Fungi</taxon>
        <taxon>Dikarya</taxon>
        <taxon>Ascomycota</taxon>
        <taxon>Pezizomycotina</taxon>
        <taxon>Eurotiomycetes</taxon>
        <taxon>Chaetothyriomycetidae</taxon>
        <taxon>Chaetothyriales</taxon>
        <taxon>Trichomeriaceae</taxon>
        <taxon>Knufia</taxon>
    </lineage>
</organism>
<dbReference type="GO" id="GO:0004364">
    <property type="term" value="F:glutathione transferase activity"/>
    <property type="evidence" value="ECO:0007669"/>
    <property type="project" value="UniProtKB-EC"/>
</dbReference>
<dbReference type="GO" id="GO:0006749">
    <property type="term" value="P:glutathione metabolic process"/>
    <property type="evidence" value="ECO:0007669"/>
    <property type="project" value="TreeGrafter"/>
</dbReference>
<evidence type="ECO:0000313" key="8">
    <source>
        <dbReference type="EMBL" id="KAK5951020.1"/>
    </source>
</evidence>
<dbReference type="GO" id="GO:0004602">
    <property type="term" value="F:glutathione peroxidase activity"/>
    <property type="evidence" value="ECO:0007669"/>
    <property type="project" value="TreeGrafter"/>
</dbReference>
<sequence>MPGKILAHVDCASPYSYFALLHLRRIRPVLASHNVNIDITPVFLGGINHATGNKPPSTLPAKAKYGPYDLARACEHFGTCKLTAPPFFPMVSLLPQRCMCVIKAKYSENVFETVFEKLWVWVFNRHVDLAQPANMKAVLLEAGGLSENQVEEVLRLAGTKEVKSQLNENTRKCIEEYGAFGAPWMWVIRTDEAGKEALAEPVFGSDRWVYVYKLLGVPFEDVQLVGKDGQAASSSISVAKL</sequence>
<evidence type="ECO:0000256" key="1">
    <source>
        <dbReference type="ARBA" id="ARBA00006494"/>
    </source>
</evidence>
<comment type="catalytic activity">
    <reaction evidence="4">
        <text>RX + glutathione = an S-substituted glutathione + a halide anion + H(+)</text>
        <dbReference type="Rhea" id="RHEA:16437"/>
        <dbReference type="ChEBI" id="CHEBI:15378"/>
        <dbReference type="ChEBI" id="CHEBI:16042"/>
        <dbReference type="ChEBI" id="CHEBI:17792"/>
        <dbReference type="ChEBI" id="CHEBI:57925"/>
        <dbReference type="ChEBI" id="CHEBI:90779"/>
        <dbReference type="EC" id="2.5.1.18"/>
    </reaction>
</comment>
<dbReference type="InterPro" id="IPR051924">
    <property type="entry name" value="GST_Kappa/NadH"/>
</dbReference>
<proteinExistence type="inferred from homology"/>
<dbReference type="Pfam" id="PF01323">
    <property type="entry name" value="DSBA"/>
    <property type="match status" value="1"/>
</dbReference>
<dbReference type="FunFam" id="3.40.30.10:FF:000096">
    <property type="entry name" value="Glutathione S-transferase kappa"/>
    <property type="match status" value="1"/>
</dbReference>
<dbReference type="Proteomes" id="UP001316803">
    <property type="component" value="Unassembled WGS sequence"/>
</dbReference>
<evidence type="ECO:0000256" key="2">
    <source>
        <dbReference type="ARBA" id="ARBA00012452"/>
    </source>
</evidence>
<keyword evidence="9" id="KW-1185">Reference proteome</keyword>
<evidence type="ECO:0000256" key="3">
    <source>
        <dbReference type="ARBA" id="ARBA00022679"/>
    </source>
</evidence>
<evidence type="ECO:0000313" key="9">
    <source>
        <dbReference type="Proteomes" id="UP001316803"/>
    </source>
</evidence>
<evidence type="ECO:0000256" key="4">
    <source>
        <dbReference type="ARBA" id="ARBA00047960"/>
    </source>
</evidence>
<protein>
    <recommendedName>
        <fullName evidence="5">Glutathione S-transferase kappa 1</fullName>
        <ecNumber evidence="2">2.5.1.18</ecNumber>
    </recommendedName>
    <alternativeName>
        <fullName evidence="6">GST class-kappa</fullName>
    </alternativeName>
</protein>
<dbReference type="InterPro" id="IPR001853">
    <property type="entry name" value="DSBA-like_thioredoxin_dom"/>
</dbReference>
<dbReference type="GO" id="GO:0005739">
    <property type="term" value="C:mitochondrion"/>
    <property type="evidence" value="ECO:0007669"/>
    <property type="project" value="TreeGrafter"/>
</dbReference>
<feature type="domain" description="DSBA-like thioredoxin" evidence="7">
    <location>
        <begin position="8"/>
        <end position="208"/>
    </location>
</feature>
<accession>A0AAN8I5F8</accession>
<reference evidence="8 9" key="1">
    <citation type="submission" date="2022-12" db="EMBL/GenBank/DDBJ databases">
        <title>Genomic features and morphological characterization of a novel Knufia sp. strain isolated from spacecraft assembly facility.</title>
        <authorList>
            <person name="Teixeira M."/>
            <person name="Chander A.M."/>
            <person name="Stajich J.E."/>
            <person name="Venkateswaran K."/>
        </authorList>
    </citation>
    <scope>NUCLEOTIDE SEQUENCE [LARGE SCALE GENOMIC DNA]</scope>
    <source>
        <strain evidence="8 9">FJI-L2-BK-P2</strain>
    </source>
</reference>
<dbReference type="PANTHER" id="PTHR42943:SF13">
    <property type="entry name" value="GLUTATHIONE S-TRANSFERASE KAPPA-RELATED"/>
    <property type="match status" value="1"/>
</dbReference>
<dbReference type="PANTHER" id="PTHR42943">
    <property type="entry name" value="GLUTATHIONE S-TRANSFERASE KAPPA"/>
    <property type="match status" value="1"/>
</dbReference>
<name>A0AAN8I5F8_9EURO</name>
<dbReference type="AlphaFoldDB" id="A0AAN8I5F8"/>
<dbReference type="EC" id="2.5.1.18" evidence="2"/>
<dbReference type="Gene3D" id="3.40.30.10">
    <property type="entry name" value="Glutaredoxin"/>
    <property type="match status" value="1"/>
</dbReference>
<comment type="caution">
    <text evidence="8">The sequence shown here is derived from an EMBL/GenBank/DDBJ whole genome shotgun (WGS) entry which is preliminary data.</text>
</comment>
<dbReference type="GO" id="GO:0005777">
    <property type="term" value="C:peroxisome"/>
    <property type="evidence" value="ECO:0007669"/>
    <property type="project" value="TreeGrafter"/>
</dbReference>
<keyword evidence="3" id="KW-0808">Transferase</keyword>
<dbReference type="EMBL" id="JAKLMC020000023">
    <property type="protein sequence ID" value="KAK5951020.1"/>
    <property type="molecule type" value="Genomic_DNA"/>
</dbReference>
<dbReference type="InterPro" id="IPR036249">
    <property type="entry name" value="Thioredoxin-like_sf"/>
</dbReference>
<evidence type="ECO:0000259" key="7">
    <source>
        <dbReference type="Pfam" id="PF01323"/>
    </source>
</evidence>
<evidence type="ECO:0000256" key="6">
    <source>
        <dbReference type="ARBA" id="ARBA00083519"/>
    </source>
</evidence>